<evidence type="ECO:0000313" key="2">
    <source>
        <dbReference type="EMBL" id="SFE81118.1"/>
    </source>
</evidence>
<name>A0A1I2DL06_9BACT</name>
<dbReference type="Proteomes" id="UP000199400">
    <property type="component" value="Unassembled WGS sequence"/>
</dbReference>
<keyword evidence="3" id="KW-1185">Reference proteome</keyword>
<protein>
    <recommendedName>
        <fullName evidence="4">OmpA family protein</fullName>
    </recommendedName>
</protein>
<reference evidence="3" key="1">
    <citation type="submission" date="2016-10" db="EMBL/GenBank/DDBJ databases">
        <authorList>
            <person name="Varghese N."/>
            <person name="Submissions S."/>
        </authorList>
    </citation>
    <scope>NUCLEOTIDE SEQUENCE [LARGE SCALE GENOMIC DNA]</scope>
    <source>
        <strain evidence="3">ATCC 25963</strain>
    </source>
</reference>
<keyword evidence="1" id="KW-1133">Transmembrane helix</keyword>
<evidence type="ECO:0008006" key="4">
    <source>
        <dbReference type="Google" id="ProtNLM"/>
    </source>
</evidence>
<dbReference type="RefSeq" id="WP_096327342.1">
    <property type="nucleotide sequence ID" value="NZ_FOMX01000020.1"/>
</dbReference>
<sequence length="371" mass="41161">MASEFDTTTKLLLVLTGFMALMVLLIAYVAIFRTEDPLLAQAAGETAKTAEAAPAADCDASTPEGSAKCPPGQYCMGDKCAPIDDLAICGEGESCRDCDCEMPLVCHQMRCQDPSKLERAPLECARNEELAKAVRNLQNKCASRDKSLGDLVSTRSCTPADWEQLAIDDPQFDLILAAFPGRFSVHYPTGLPKKGTNWPTKTVREHYKQQIRRFKEELSKAKQVFVIGRASPDGDRQENHDLAVRRMDMVTQIIGEIVNEGLAETERKQIPIQPFAMRDAKPLNPERFKKSYLDVQDKPGDKTPSPVVAWDETNQKRMQSLLDGAIDLKDQSSRDWTELFNAINRVVLVVPIPCDGTEYKPPKTILDESAG</sequence>
<dbReference type="STRING" id="54.SAMN02745121_05585"/>
<evidence type="ECO:0000256" key="1">
    <source>
        <dbReference type="SAM" id="Phobius"/>
    </source>
</evidence>
<evidence type="ECO:0000313" key="3">
    <source>
        <dbReference type="Proteomes" id="UP000199400"/>
    </source>
</evidence>
<feature type="transmembrane region" description="Helical" evidence="1">
    <location>
        <begin position="12"/>
        <end position="31"/>
    </location>
</feature>
<proteinExistence type="predicted"/>
<dbReference type="EMBL" id="FOMX01000020">
    <property type="protein sequence ID" value="SFE81118.1"/>
    <property type="molecule type" value="Genomic_DNA"/>
</dbReference>
<accession>A0A1I2DL06</accession>
<dbReference type="AlphaFoldDB" id="A0A1I2DL06"/>
<keyword evidence="1" id="KW-0472">Membrane</keyword>
<organism evidence="2 3">
    <name type="scientific">Nannocystis exedens</name>
    <dbReference type="NCBI Taxonomy" id="54"/>
    <lineage>
        <taxon>Bacteria</taxon>
        <taxon>Pseudomonadati</taxon>
        <taxon>Myxococcota</taxon>
        <taxon>Polyangia</taxon>
        <taxon>Nannocystales</taxon>
        <taxon>Nannocystaceae</taxon>
        <taxon>Nannocystis</taxon>
    </lineage>
</organism>
<keyword evidence="1" id="KW-0812">Transmembrane</keyword>
<gene>
    <name evidence="2" type="ORF">SAMN02745121_05585</name>
</gene>